<reference evidence="2" key="1">
    <citation type="journal article" date="2015" name="Nature">
        <title>Complex archaea that bridge the gap between prokaryotes and eukaryotes.</title>
        <authorList>
            <person name="Spang A."/>
            <person name="Saw J.H."/>
            <person name="Jorgensen S.L."/>
            <person name="Zaremba-Niedzwiedzka K."/>
            <person name="Martijn J."/>
            <person name="Lind A.E."/>
            <person name="van Eijk R."/>
            <person name="Schleper C."/>
            <person name="Guy L."/>
            <person name="Ettema T.J."/>
        </authorList>
    </citation>
    <scope>NUCLEOTIDE SEQUENCE</scope>
</reference>
<evidence type="ECO:0000256" key="1">
    <source>
        <dbReference type="SAM" id="Coils"/>
    </source>
</evidence>
<feature type="coiled-coil region" evidence="1">
    <location>
        <begin position="65"/>
        <end position="153"/>
    </location>
</feature>
<sequence>MGESELEFQLAERDKGIRWIRQKLKLPDGVGMDDVYGEMNVQTMHAHGYMAYIEAGKCDDKSGKIARLSTQLSTAEAERDAAEKARSILGYMRGDESAGDEYARIERDLAELTTLRARVEEQDKQLAIQRGWLRDKTAEIKRLRNNRVAVREQALKAIRGDTNPRTRHGRTIVRTVPLDPDDHGFTWYCLDCKRINQAKTTPMNVECYRCHRKYRLEPTPET</sequence>
<comment type="caution">
    <text evidence="2">The sequence shown here is derived from an EMBL/GenBank/DDBJ whole genome shotgun (WGS) entry which is preliminary data.</text>
</comment>
<name>A0A0F9I4N9_9ZZZZ</name>
<gene>
    <name evidence="2" type="ORF">LCGC14_1921480</name>
</gene>
<keyword evidence="1" id="KW-0175">Coiled coil</keyword>
<dbReference type="EMBL" id="LAZR01020470">
    <property type="protein sequence ID" value="KKL88760.1"/>
    <property type="molecule type" value="Genomic_DNA"/>
</dbReference>
<proteinExistence type="predicted"/>
<protein>
    <submittedName>
        <fullName evidence="2">Uncharacterized protein</fullName>
    </submittedName>
</protein>
<dbReference type="AlphaFoldDB" id="A0A0F9I4N9"/>
<evidence type="ECO:0000313" key="2">
    <source>
        <dbReference type="EMBL" id="KKL88760.1"/>
    </source>
</evidence>
<accession>A0A0F9I4N9</accession>
<organism evidence="2">
    <name type="scientific">marine sediment metagenome</name>
    <dbReference type="NCBI Taxonomy" id="412755"/>
    <lineage>
        <taxon>unclassified sequences</taxon>
        <taxon>metagenomes</taxon>
        <taxon>ecological metagenomes</taxon>
    </lineage>
</organism>